<dbReference type="EMBL" id="KV921372">
    <property type="protein sequence ID" value="ORE16871.1"/>
    <property type="molecule type" value="Genomic_DNA"/>
</dbReference>
<protein>
    <submittedName>
        <fullName evidence="8">Uncharacterized protein</fullName>
    </submittedName>
</protein>
<keyword evidence="6" id="KW-0687">Ribonucleoprotein</keyword>
<evidence type="ECO:0000256" key="6">
    <source>
        <dbReference type="ARBA" id="ARBA00023274"/>
    </source>
</evidence>
<dbReference type="Proteomes" id="UP000242381">
    <property type="component" value="Unassembled WGS sequence"/>
</dbReference>
<accession>A0A0A1MRX9</accession>
<evidence type="ECO:0000256" key="2">
    <source>
        <dbReference type="ARBA" id="ARBA00010152"/>
    </source>
</evidence>
<evidence type="ECO:0000256" key="4">
    <source>
        <dbReference type="ARBA" id="ARBA00022980"/>
    </source>
</evidence>
<name>A0A0A1MRX9_RHIZD</name>
<keyword evidence="3" id="KW-0809">Transit peptide</keyword>
<evidence type="ECO:0000256" key="5">
    <source>
        <dbReference type="ARBA" id="ARBA00023128"/>
    </source>
</evidence>
<proteinExistence type="inferred from homology"/>
<dbReference type="OMA" id="HNFYKGT"/>
<evidence type="ECO:0000313" key="9">
    <source>
        <dbReference type="Proteomes" id="UP000242381"/>
    </source>
</evidence>
<comment type="subcellular location">
    <subcellularLocation>
        <location evidence="1">Mitochondrion</location>
    </subcellularLocation>
</comment>
<dbReference type="GO" id="GO:0003735">
    <property type="term" value="F:structural constituent of ribosome"/>
    <property type="evidence" value="ECO:0007669"/>
    <property type="project" value="InterPro"/>
</dbReference>
<evidence type="ECO:0000313" key="8">
    <source>
        <dbReference type="EMBL" id="ORE16871.1"/>
    </source>
</evidence>
<reference evidence="8 9" key="1">
    <citation type="journal article" date="2016" name="Proc. Natl. Acad. Sci. U.S.A.">
        <title>Lipid metabolic changes in an early divergent fungus govern the establishment of a mutualistic symbiosis with endobacteria.</title>
        <authorList>
            <person name="Lastovetsky O.A."/>
            <person name="Gaspar M.L."/>
            <person name="Mondo S.J."/>
            <person name="LaButti K.M."/>
            <person name="Sandor L."/>
            <person name="Grigoriev I.V."/>
            <person name="Henry S.A."/>
            <person name="Pawlowska T.E."/>
        </authorList>
    </citation>
    <scope>NUCLEOTIDE SEQUENCE [LARGE SCALE GENOMIC DNA]</scope>
    <source>
        <strain evidence="8 9">ATCC 11559</strain>
    </source>
</reference>
<evidence type="ECO:0000256" key="1">
    <source>
        <dbReference type="ARBA" id="ARBA00004173"/>
    </source>
</evidence>
<dbReference type="PANTHER" id="PTHR21338">
    <property type="entry name" value="MITOCHONDRIAL RIBOSOMAL PROTEIN L41"/>
    <property type="match status" value="1"/>
</dbReference>
<evidence type="ECO:0000256" key="3">
    <source>
        <dbReference type="ARBA" id="ARBA00022946"/>
    </source>
</evidence>
<evidence type="ECO:0000256" key="7">
    <source>
        <dbReference type="SAM" id="MobiDB-lite"/>
    </source>
</evidence>
<dbReference type="Pfam" id="PF09809">
    <property type="entry name" value="MRP-L27"/>
    <property type="match status" value="1"/>
</dbReference>
<dbReference type="AlphaFoldDB" id="A0A0A1MRX9"/>
<dbReference type="VEuPathDB" id="FungiDB:BCV72DRAFT_207114"/>
<comment type="similarity">
    <text evidence="2">Belongs to the mitochondrion-specific ribosomal protein mL41 family.</text>
</comment>
<keyword evidence="5" id="KW-0496">Mitochondrion</keyword>
<dbReference type="GO" id="GO:0005762">
    <property type="term" value="C:mitochondrial large ribosomal subunit"/>
    <property type="evidence" value="ECO:0007669"/>
    <property type="project" value="InterPro"/>
</dbReference>
<dbReference type="InterPro" id="IPR019189">
    <property type="entry name" value="Ribosomal_mL41"/>
</dbReference>
<organism evidence="8 9">
    <name type="scientific">Rhizopus microsporus</name>
    <dbReference type="NCBI Taxonomy" id="58291"/>
    <lineage>
        <taxon>Eukaryota</taxon>
        <taxon>Fungi</taxon>
        <taxon>Fungi incertae sedis</taxon>
        <taxon>Mucoromycota</taxon>
        <taxon>Mucoromycotina</taxon>
        <taxon>Mucoromycetes</taxon>
        <taxon>Mucorales</taxon>
        <taxon>Mucorineae</taxon>
        <taxon>Rhizopodaceae</taxon>
        <taxon>Rhizopus</taxon>
    </lineage>
</organism>
<dbReference type="GO" id="GO:0006412">
    <property type="term" value="P:translation"/>
    <property type="evidence" value="ECO:0007669"/>
    <property type="project" value="TreeGrafter"/>
</dbReference>
<dbReference type="PANTHER" id="PTHR21338:SF0">
    <property type="entry name" value="LARGE RIBOSOMAL SUBUNIT PROTEIN ML41"/>
    <property type="match status" value="1"/>
</dbReference>
<feature type="region of interest" description="Disordered" evidence="7">
    <location>
        <begin position="13"/>
        <end position="36"/>
    </location>
</feature>
<sequence length="81" mass="9104">MFGVIKSIPRGASRLPLTSKRGHNYYKGTGSGAMGRHTKKGGYIIDWNKVRTFVVPDLENFNLEPYVSRKTPFLSKSNTTQ</sequence>
<gene>
    <name evidence="8" type="ORF">BCV71DRAFT_217426</name>
</gene>
<keyword evidence="4" id="KW-0689">Ribosomal protein</keyword>